<accession>A0A7J5B9Y8</accession>
<evidence type="ECO:0000259" key="2">
    <source>
        <dbReference type="Pfam" id="PF02481"/>
    </source>
</evidence>
<dbReference type="Proteomes" id="UP000433493">
    <property type="component" value="Unassembled WGS sequence"/>
</dbReference>
<dbReference type="InterPro" id="IPR057666">
    <property type="entry name" value="DrpA_SLOG"/>
</dbReference>
<feature type="domain" description="Smf/DprA SLOG" evidence="2">
    <location>
        <begin position="128"/>
        <end position="337"/>
    </location>
</feature>
<dbReference type="SUPFAM" id="SSF102405">
    <property type="entry name" value="MCP/YpsA-like"/>
    <property type="match status" value="1"/>
</dbReference>
<evidence type="ECO:0000256" key="1">
    <source>
        <dbReference type="ARBA" id="ARBA00006525"/>
    </source>
</evidence>
<dbReference type="AlphaFoldDB" id="A0A7J5B9Y8"/>
<comment type="similarity">
    <text evidence="1">Belongs to the DprA/Smf family.</text>
</comment>
<gene>
    <name evidence="3" type="primary">dprA</name>
    <name evidence="3" type="ORF">F8O05_09335</name>
</gene>
<evidence type="ECO:0000313" key="3">
    <source>
        <dbReference type="EMBL" id="KAB1642656.1"/>
    </source>
</evidence>
<dbReference type="InterPro" id="IPR003488">
    <property type="entry name" value="DprA"/>
</dbReference>
<name>A0A7J5B9Y8_9MICO</name>
<protein>
    <submittedName>
        <fullName evidence="3">DNA-protecting protein DprA</fullName>
    </submittedName>
</protein>
<comment type="caution">
    <text evidence="3">The sequence shown here is derived from an EMBL/GenBank/DDBJ whole genome shotgun (WGS) entry which is preliminary data.</text>
</comment>
<dbReference type="OrthoDB" id="9785707at2"/>
<sequence>MVITPQFMLSQAITRQLDAERLQSLLGPIVDRSHLADASRLLGVFGRITWNTVVEPGDGDAGLLTSVLGQESCFALADGQLEVVRDSLAALGESEIDLAKAAARWSPRLDLDRVVMLCRQAANLGLRFISPEDSLWPSQLDDLGPHAPQGLWVRGNVDALRETHRSLALVGARASTNYGDRVAGDLAAELAMRGLTIISGGAYGIDAAAHRAALASGGSTIAILAGGADRLYPSGNRQLLERISAEGAIITEAPVGQPPTRWRFLQRNRLIAALTQASIVVEAGARSGALNTANHAQQLGRPLGAIPGPVTSASSVGCHRLLKEEQAQLIANSADAFALWREGAVDFEMRSGFGWDEAVENTATGAPEAAGTGDQPLELGGFPTVETPRLSAAATRVRDALRPRKRQRVGEIARECGMSEAEVRAGLSELQLLGLAADDASGWRKA</sequence>
<dbReference type="GO" id="GO:0009294">
    <property type="term" value="P:DNA-mediated transformation"/>
    <property type="evidence" value="ECO:0007669"/>
    <property type="project" value="InterPro"/>
</dbReference>
<organism evidence="3 4">
    <name type="scientific">Gulosibacter chungangensis</name>
    <dbReference type="NCBI Taxonomy" id="979746"/>
    <lineage>
        <taxon>Bacteria</taxon>
        <taxon>Bacillati</taxon>
        <taxon>Actinomycetota</taxon>
        <taxon>Actinomycetes</taxon>
        <taxon>Micrococcales</taxon>
        <taxon>Microbacteriaceae</taxon>
        <taxon>Gulosibacter</taxon>
    </lineage>
</organism>
<dbReference type="EMBL" id="WBKB01000005">
    <property type="protein sequence ID" value="KAB1642656.1"/>
    <property type="molecule type" value="Genomic_DNA"/>
</dbReference>
<reference evidence="3 4" key="1">
    <citation type="submission" date="2019-09" db="EMBL/GenBank/DDBJ databases">
        <title>Phylogeny of genus Pseudoclavibacter and closely related genus.</title>
        <authorList>
            <person name="Li Y."/>
        </authorList>
    </citation>
    <scope>NUCLEOTIDE SEQUENCE [LARGE SCALE GENOMIC DNA]</scope>
    <source>
        <strain evidence="3 4">KCTC 13959</strain>
    </source>
</reference>
<dbReference type="NCBIfam" id="TIGR00732">
    <property type="entry name" value="dprA"/>
    <property type="match status" value="1"/>
</dbReference>
<keyword evidence="4" id="KW-1185">Reference proteome</keyword>
<dbReference type="Gene3D" id="3.40.50.450">
    <property type="match status" value="1"/>
</dbReference>
<evidence type="ECO:0000313" key="4">
    <source>
        <dbReference type="Proteomes" id="UP000433493"/>
    </source>
</evidence>
<dbReference type="PANTHER" id="PTHR43022">
    <property type="entry name" value="PROTEIN SMF"/>
    <property type="match status" value="1"/>
</dbReference>
<dbReference type="Pfam" id="PF02481">
    <property type="entry name" value="DNA_processg_A"/>
    <property type="match status" value="1"/>
</dbReference>
<dbReference type="RefSeq" id="WP_158052458.1">
    <property type="nucleotide sequence ID" value="NZ_WBKB01000005.1"/>
</dbReference>
<dbReference type="PANTHER" id="PTHR43022:SF1">
    <property type="entry name" value="PROTEIN SMF"/>
    <property type="match status" value="1"/>
</dbReference>
<proteinExistence type="inferred from homology"/>